<evidence type="ECO:0000313" key="2">
    <source>
        <dbReference type="Proteomes" id="UP001449795"/>
    </source>
</evidence>
<keyword evidence="2" id="KW-1185">Reference proteome</keyword>
<dbReference type="EMBL" id="CP152276">
    <property type="protein sequence ID" value="XAE44619.1"/>
    <property type="molecule type" value="Genomic_DNA"/>
</dbReference>
<reference evidence="1 2" key="1">
    <citation type="submission" date="2024-04" db="EMBL/GenBank/DDBJ databases">
        <title>Complete genome sequence of Nguyenibacter vanlangesis HBCM-1154, a strain capable of nitrogen fixation, IAA production, and phosphorus solubilization isolated from sugarcane soil.</title>
        <authorList>
            <person name="MY HANH P."/>
        </authorList>
    </citation>
    <scope>NUCLEOTIDE SEQUENCE [LARGE SCALE GENOMIC DNA]</scope>
    <source>
        <strain evidence="1 2">HBCM 1154</strain>
    </source>
</reference>
<evidence type="ECO:0000313" key="1">
    <source>
        <dbReference type="EMBL" id="XAE44619.1"/>
    </source>
</evidence>
<sequence>MMRIPVLRHMAALVAMAGVGLLSGCLDVPHPFRDPGREGRSLAGSPPPARLAVPVPPSALLPQAAAQAWSRDVAAALLDQTVPAMAQPARKGDWWLRLGAEARGQDVVPTYSVMMPDGRVRSAEAGDPIPATVWAVGAPATLRRAAEQAAPGIAAALTGIQAAQMAQDPRSLKHRAARIYFAGVHGAPGDGDSALGQAFIRALGDAENAVQASPRDADFTVSCAVSVSDVPPGASGQKQQHMQLVWRVVDQAGKEAGAATQLHDIDAHALDGHWGEVAMVAAQEAAGGVRQVVSRYSGRNNVPLPMPVGGAANGSGTPVADLQQ</sequence>
<evidence type="ECO:0008006" key="3">
    <source>
        <dbReference type="Google" id="ProtNLM"/>
    </source>
</evidence>
<accession>A0ABZ3DAN4</accession>
<protein>
    <recommendedName>
        <fullName evidence="3">Lipoprotein</fullName>
    </recommendedName>
</protein>
<organism evidence="1 2">
    <name type="scientific">Nguyenibacter vanlangensis</name>
    <dbReference type="NCBI Taxonomy" id="1216886"/>
    <lineage>
        <taxon>Bacteria</taxon>
        <taxon>Pseudomonadati</taxon>
        <taxon>Pseudomonadota</taxon>
        <taxon>Alphaproteobacteria</taxon>
        <taxon>Acetobacterales</taxon>
        <taxon>Acetobacteraceae</taxon>
        <taxon>Nguyenibacter</taxon>
    </lineage>
</organism>
<name>A0ABZ3DAN4_9PROT</name>
<proteinExistence type="predicted"/>
<dbReference type="PROSITE" id="PS51257">
    <property type="entry name" value="PROKAR_LIPOPROTEIN"/>
    <property type="match status" value="1"/>
</dbReference>
<dbReference type="Proteomes" id="UP001449795">
    <property type="component" value="Chromosome"/>
</dbReference>
<dbReference type="RefSeq" id="WP_342629855.1">
    <property type="nucleotide sequence ID" value="NZ_CP152276.1"/>
</dbReference>
<gene>
    <name evidence="1" type="ORF">AAC691_09445</name>
</gene>